<gene>
    <name evidence="8" type="ORF">FL583_25990</name>
</gene>
<dbReference type="Proteomes" id="UP000317982">
    <property type="component" value="Unassembled WGS sequence"/>
</dbReference>
<proteinExistence type="predicted"/>
<dbReference type="RefSeq" id="WP_142707445.1">
    <property type="nucleotide sequence ID" value="NZ_VIRS01000020.1"/>
</dbReference>
<feature type="compositionally biased region" description="Pro residues" evidence="6">
    <location>
        <begin position="652"/>
        <end position="677"/>
    </location>
</feature>
<feature type="compositionally biased region" description="Low complexity" evidence="6">
    <location>
        <begin position="699"/>
        <end position="718"/>
    </location>
</feature>
<feature type="transmembrane region" description="Helical" evidence="7">
    <location>
        <begin position="396"/>
        <end position="418"/>
    </location>
</feature>
<evidence type="ECO:0000256" key="4">
    <source>
        <dbReference type="ARBA" id="ARBA00022989"/>
    </source>
</evidence>
<evidence type="ECO:0000256" key="3">
    <source>
        <dbReference type="ARBA" id="ARBA00022692"/>
    </source>
</evidence>
<evidence type="ECO:0000256" key="2">
    <source>
        <dbReference type="ARBA" id="ARBA00022475"/>
    </source>
</evidence>
<keyword evidence="4 7" id="KW-1133">Transmembrane helix</keyword>
<feature type="transmembrane region" description="Helical" evidence="7">
    <location>
        <begin position="265"/>
        <end position="283"/>
    </location>
</feature>
<feature type="compositionally biased region" description="Low complexity" evidence="6">
    <location>
        <begin position="582"/>
        <end position="591"/>
    </location>
</feature>
<feature type="transmembrane region" description="Helical" evidence="7">
    <location>
        <begin position="122"/>
        <end position="143"/>
    </location>
</feature>
<dbReference type="InParanoid" id="A0A545AL47"/>
<dbReference type="Gene3D" id="1.20.1740.10">
    <property type="entry name" value="Amino acid/polyamine transporter I"/>
    <property type="match status" value="1"/>
</dbReference>
<feature type="transmembrane region" description="Helical" evidence="7">
    <location>
        <begin position="44"/>
        <end position="66"/>
    </location>
</feature>
<dbReference type="EMBL" id="VIRS01000020">
    <property type="protein sequence ID" value="TQS42044.1"/>
    <property type="molecule type" value="Genomic_DNA"/>
</dbReference>
<keyword evidence="9" id="KW-1185">Reference proteome</keyword>
<feature type="transmembrane region" description="Helical" evidence="7">
    <location>
        <begin position="87"/>
        <end position="110"/>
    </location>
</feature>
<feature type="compositionally biased region" description="Low complexity" evidence="6">
    <location>
        <begin position="549"/>
        <end position="575"/>
    </location>
</feature>
<dbReference type="PANTHER" id="PTHR42770:SF16">
    <property type="entry name" value="AMINO ACID PERMEASE"/>
    <property type="match status" value="1"/>
</dbReference>
<feature type="transmembrane region" description="Helical" evidence="7">
    <location>
        <begin position="150"/>
        <end position="173"/>
    </location>
</feature>
<evidence type="ECO:0000313" key="9">
    <source>
        <dbReference type="Proteomes" id="UP000317982"/>
    </source>
</evidence>
<dbReference type="PANTHER" id="PTHR42770">
    <property type="entry name" value="AMINO ACID TRANSPORTER-RELATED"/>
    <property type="match status" value="1"/>
</dbReference>
<sequence length="797" mass="80957">MSSPGSRRLRTGHLLIFLLVTHTPLTLLWGAVPETYRVGQVEATPLVFALAGLVLLGFVFGYSGMAKRLRHPGGVYVQVAHGLGRPAGIGAAAVILVAYLGLVAGLYSFFGGILKGLLFNLFGVNVPIGFGIAICVAGGALLSRFRARQVLPIFAVILVIQLVTLVVTLVAAFSSPAGGVMSFEGLEPGGLLTGSFGVTLVFALMASSGTETAANYTAELADPARSLPRATYFSYTVTTCVTVAGALAVSGLVGPANAPLIAQRTGPALFPVLVAQVVGPAQAATVVNVLMAVLLTGIFGATAGLQGALVRQLFGLAGDGVLPSVLVRKRPVLLSVLHPVVGGLVAVFGADATGALKPWVLIGCTLGLFGMLALASLSAAVWFLRGEADEAGFFGWEGQVVAAGFSALTLFLIVGYGFTHVGELDTGHTAGATGLVVGVVAVPFVGGVVWAGFLRVVRPKVYARIGRSGLASFDAPEAPGTASVSDASGISDALGVQVAPGALGAPGVPGLASAAGPGYSAAAAGAPPYAMPHQPAAVLSPAADPYAGPQPYAAPQPYATAQSHGAPQHHGAPQQYAPPQPAAAQPYASPQRHAASLPFVSSAQPYAQPQPAAAQPHVLPQPYAAAQLPVSAEPAVTAPHSTDQPPAALNPEVPPPVELYRSPGPPASPEPYAPPEPYAAHGSPGPHASPEPHAFSGLPGPQAAAPPSGAAESQAAPGLYSAPNLHAAPEPFAVRPHPEARAVAEEADPTVTRPYVAAAEPEGPPAQWEPPRPRSALDNFRRDTPVTARDWWDRPPN</sequence>
<evidence type="ECO:0000313" key="8">
    <source>
        <dbReference type="EMBL" id="TQS42044.1"/>
    </source>
</evidence>
<feature type="region of interest" description="Disordered" evidence="6">
    <location>
        <begin position="549"/>
        <end position="593"/>
    </location>
</feature>
<feature type="transmembrane region" description="Helical" evidence="7">
    <location>
        <begin position="430"/>
        <end position="457"/>
    </location>
</feature>
<evidence type="ECO:0000256" key="1">
    <source>
        <dbReference type="ARBA" id="ARBA00004651"/>
    </source>
</evidence>
<protein>
    <submittedName>
        <fullName evidence="8">Amino acid permease</fullName>
    </submittedName>
</protein>
<feature type="transmembrane region" description="Helical" evidence="7">
    <location>
        <begin position="331"/>
        <end position="353"/>
    </location>
</feature>
<feature type="compositionally biased region" description="Basic and acidic residues" evidence="6">
    <location>
        <begin position="779"/>
        <end position="797"/>
    </location>
</feature>
<feature type="transmembrane region" description="Helical" evidence="7">
    <location>
        <begin position="359"/>
        <end position="384"/>
    </location>
</feature>
<comment type="subcellular location">
    <subcellularLocation>
        <location evidence="1">Cell membrane</location>
        <topology evidence="1">Multi-pass membrane protein</topology>
    </subcellularLocation>
</comment>
<keyword evidence="3 7" id="KW-0812">Transmembrane</keyword>
<comment type="caution">
    <text evidence="8">The sequence shown here is derived from an EMBL/GenBank/DDBJ whole genome shotgun (WGS) entry which is preliminary data.</text>
</comment>
<keyword evidence="5 7" id="KW-0472">Membrane</keyword>
<keyword evidence="2" id="KW-1003">Cell membrane</keyword>
<dbReference type="GO" id="GO:0005886">
    <property type="term" value="C:plasma membrane"/>
    <property type="evidence" value="ECO:0007669"/>
    <property type="project" value="UniProtKB-SubCell"/>
</dbReference>
<organism evidence="8 9">
    <name type="scientific">Cryptosporangium phraense</name>
    <dbReference type="NCBI Taxonomy" id="2593070"/>
    <lineage>
        <taxon>Bacteria</taxon>
        <taxon>Bacillati</taxon>
        <taxon>Actinomycetota</taxon>
        <taxon>Actinomycetes</taxon>
        <taxon>Cryptosporangiales</taxon>
        <taxon>Cryptosporangiaceae</taxon>
        <taxon>Cryptosporangium</taxon>
    </lineage>
</organism>
<evidence type="ECO:0000256" key="5">
    <source>
        <dbReference type="ARBA" id="ARBA00023136"/>
    </source>
</evidence>
<evidence type="ECO:0000256" key="7">
    <source>
        <dbReference type="SAM" id="Phobius"/>
    </source>
</evidence>
<feature type="transmembrane region" description="Helical" evidence="7">
    <location>
        <begin position="289"/>
        <end position="310"/>
    </location>
</feature>
<dbReference type="InterPro" id="IPR050367">
    <property type="entry name" value="APC_superfamily"/>
</dbReference>
<name>A0A545AL47_9ACTN</name>
<evidence type="ECO:0000256" key="6">
    <source>
        <dbReference type="SAM" id="MobiDB-lite"/>
    </source>
</evidence>
<feature type="transmembrane region" description="Helical" evidence="7">
    <location>
        <begin position="232"/>
        <end position="253"/>
    </location>
</feature>
<dbReference type="GO" id="GO:0022857">
    <property type="term" value="F:transmembrane transporter activity"/>
    <property type="evidence" value="ECO:0007669"/>
    <property type="project" value="InterPro"/>
</dbReference>
<feature type="transmembrane region" description="Helical" evidence="7">
    <location>
        <begin position="12"/>
        <end position="32"/>
    </location>
</feature>
<feature type="region of interest" description="Disordered" evidence="6">
    <location>
        <begin position="632"/>
        <end position="797"/>
    </location>
</feature>
<reference evidence="8 9" key="1">
    <citation type="submission" date="2019-07" db="EMBL/GenBank/DDBJ databases">
        <title>Cryptosporangium phraense sp. nov., isolated from plant litter.</title>
        <authorList>
            <person name="Suriyachadkun C."/>
        </authorList>
    </citation>
    <scope>NUCLEOTIDE SEQUENCE [LARGE SCALE GENOMIC DNA]</scope>
    <source>
        <strain evidence="8 9">A-T 5661</strain>
    </source>
</reference>
<dbReference type="InterPro" id="IPR002293">
    <property type="entry name" value="AA/rel_permease1"/>
</dbReference>
<dbReference type="OrthoDB" id="5182020at2"/>
<dbReference type="Pfam" id="PF13520">
    <property type="entry name" value="AA_permease_2"/>
    <property type="match status" value="1"/>
</dbReference>
<dbReference type="AlphaFoldDB" id="A0A545AL47"/>
<accession>A0A545AL47</accession>